<accession>A0A6J4LT34</accession>
<dbReference type="InterPro" id="IPR039425">
    <property type="entry name" value="RNA_pol_sigma-70-like"/>
</dbReference>
<dbReference type="GO" id="GO:0006352">
    <property type="term" value="P:DNA-templated transcription initiation"/>
    <property type="evidence" value="ECO:0007669"/>
    <property type="project" value="InterPro"/>
</dbReference>
<sequence>MARRARGARTSSKGDPATRVPAPAELLAPGAAWWAASTGRRRATVPSPRMPPPPRTPPESAKDEAFAAEALPHLPDVCRFARSLARVELDADDLVQETFLRAYQGWHTYRPGSDCRRWLFTICKHEFLHTRRRERRYVDVEGDAEADTLAAVMLHVTAQRAGADDLFTRLDLAPAIRAAIDALSDPFRAVVLLVDVEGYAYEAAAGLLGVPVGTVRSRLFRARRLLQESLLAYARDAGLARATPAALPAAPPARSAR</sequence>
<feature type="domain" description="RNA polymerase sigma-70 region 2" evidence="6">
    <location>
        <begin position="73"/>
        <end position="136"/>
    </location>
</feature>
<keyword evidence="2" id="KW-0805">Transcription regulation</keyword>
<evidence type="ECO:0000256" key="1">
    <source>
        <dbReference type="ARBA" id="ARBA00010641"/>
    </source>
</evidence>
<gene>
    <name evidence="8" type="ORF">AVDCRST_MAG11-2939</name>
</gene>
<dbReference type="SUPFAM" id="SSF88659">
    <property type="entry name" value="Sigma3 and sigma4 domains of RNA polymerase sigma factors"/>
    <property type="match status" value="1"/>
</dbReference>
<feature type="region of interest" description="Disordered" evidence="5">
    <location>
        <begin position="38"/>
        <end position="62"/>
    </location>
</feature>
<dbReference type="Gene3D" id="1.10.10.10">
    <property type="entry name" value="Winged helix-like DNA-binding domain superfamily/Winged helix DNA-binding domain"/>
    <property type="match status" value="1"/>
</dbReference>
<dbReference type="InterPro" id="IPR013249">
    <property type="entry name" value="RNA_pol_sigma70_r4_t2"/>
</dbReference>
<dbReference type="GO" id="GO:0016987">
    <property type="term" value="F:sigma factor activity"/>
    <property type="evidence" value="ECO:0007669"/>
    <property type="project" value="UniProtKB-KW"/>
</dbReference>
<evidence type="ECO:0000256" key="3">
    <source>
        <dbReference type="ARBA" id="ARBA00023082"/>
    </source>
</evidence>
<dbReference type="SUPFAM" id="SSF88946">
    <property type="entry name" value="Sigma2 domain of RNA polymerase sigma factors"/>
    <property type="match status" value="1"/>
</dbReference>
<dbReference type="InterPro" id="IPR014284">
    <property type="entry name" value="RNA_pol_sigma-70_dom"/>
</dbReference>
<feature type="region of interest" description="Disordered" evidence="5">
    <location>
        <begin position="1"/>
        <end position="23"/>
    </location>
</feature>
<evidence type="ECO:0008006" key="9">
    <source>
        <dbReference type="Google" id="ProtNLM"/>
    </source>
</evidence>
<dbReference type="Pfam" id="PF04542">
    <property type="entry name" value="Sigma70_r2"/>
    <property type="match status" value="1"/>
</dbReference>
<dbReference type="NCBIfam" id="TIGR02937">
    <property type="entry name" value="sigma70-ECF"/>
    <property type="match status" value="1"/>
</dbReference>
<evidence type="ECO:0000259" key="6">
    <source>
        <dbReference type="Pfam" id="PF04542"/>
    </source>
</evidence>
<dbReference type="PANTHER" id="PTHR43133:SF25">
    <property type="entry name" value="RNA POLYMERASE SIGMA FACTOR RFAY-RELATED"/>
    <property type="match status" value="1"/>
</dbReference>
<evidence type="ECO:0000259" key="7">
    <source>
        <dbReference type="Pfam" id="PF08281"/>
    </source>
</evidence>
<reference evidence="8" key="1">
    <citation type="submission" date="2020-02" db="EMBL/GenBank/DDBJ databases">
        <authorList>
            <person name="Meier V. D."/>
        </authorList>
    </citation>
    <scope>NUCLEOTIDE SEQUENCE</scope>
    <source>
        <strain evidence="8">AVDCRST_MAG11</strain>
    </source>
</reference>
<dbReference type="PANTHER" id="PTHR43133">
    <property type="entry name" value="RNA POLYMERASE ECF-TYPE SIGMA FACTO"/>
    <property type="match status" value="1"/>
</dbReference>
<dbReference type="CDD" id="cd06171">
    <property type="entry name" value="Sigma70_r4"/>
    <property type="match status" value="1"/>
</dbReference>
<dbReference type="GO" id="GO:0003677">
    <property type="term" value="F:DNA binding"/>
    <property type="evidence" value="ECO:0007669"/>
    <property type="project" value="InterPro"/>
</dbReference>
<dbReference type="InterPro" id="IPR036388">
    <property type="entry name" value="WH-like_DNA-bd_sf"/>
</dbReference>
<feature type="domain" description="RNA polymerase sigma factor 70 region 4 type 2" evidence="7">
    <location>
        <begin position="175"/>
        <end position="226"/>
    </location>
</feature>
<dbReference type="EMBL" id="CADCTU010000648">
    <property type="protein sequence ID" value="CAA9340707.1"/>
    <property type="molecule type" value="Genomic_DNA"/>
</dbReference>
<dbReference type="InterPro" id="IPR013325">
    <property type="entry name" value="RNA_pol_sigma_r2"/>
</dbReference>
<feature type="compositionally biased region" description="Pro residues" evidence="5">
    <location>
        <begin position="48"/>
        <end position="57"/>
    </location>
</feature>
<protein>
    <recommendedName>
        <fullName evidence="9">RNA polymerase sigma factor</fullName>
    </recommendedName>
</protein>
<name>A0A6J4LT34_9BACT</name>
<dbReference type="Gene3D" id="1.10.1740.10">
    <property type="match status" value="1"/>
</dbReference>
<dbReference type="AlphaFoldDB" id="A0A6J4LT34"/>
<proteinExistence type="inferred from homology"/>
<evidence type="ECO:0000256" key="4">
    <source>
        <dbReference type="ARBA" id="ARBA00023163"/>
    </source>
</evidence>
<dbReference type="InterPro" id="IPR007627">
    <property type="entry name" value="RNA_pol_sigma70_r2"/>
</dbReference>
<evidence type="ECO:0000256" key="5">
    <source>
        <dbReference type="SAM" id="MobiDB-lite"/>
    </source>
</evidence>
<dbReference type="InterPro" id="IPR013324">
    <property type="entry name" value="RNA_pol_sigma_r3/r4-like"/>
</dbReference>
<keyword evidence="3" id="KW-0731">Sigma factor</keyword>
<comment type="similarity">
    <text evidence="1">Belongs to the sigma-70 factor family. ECF subfamily.</text>
</comment>
<dbReference type="Pfam" id="PF08281">
    <property type="entry name" value="Sigma70_r4_2"/>
    <property type="match status" value="1"/>
</dbReference>
<organism evidence="8">
    <name type="scientific">uncultured Gemmatimonadaceae bacterium</name>
    <dbReference type="NCBI Taxonomy" id="246130"/>
    <lineage>
        <taxon>Bacteria</taxon>
        <taxon>Pseudomonadati</taxon>
        <taxon>Gemmatimonadota</taxon>
        <taxon>Gemmatimonadia</taxon>
        <taxon>Gemmatimonadales</taxon>
        <taxon>Gemmatimonadaceae</taxon>
        <taxon>environmental samples</taxon>
    </lineage>
</organism>
<evidence type="ECO:0000313" key="8">
    <source>
        <dbReference type="EMBL" id="CAA9340707.1"/>
    </source>
</evidence>
<keyword evidence="4" id="KW-0804">Transcription</keyword>
<evidence type="ECO:0000256" key="2">
    <source>
        <dbReference type="ARBA" id="ARBA00023015"/>
    </source>
</evidence>